<comment type="caution">
    <text evidence="5">The sequence shown here is derived from an EMBL/GenBank/DDBJ whole genome shotgun (WGS) entry which is preliminary data.</text>
</comment>
<evidence type="ECO:0000256" key="1">
    <source>
        <dbReference type="ARBA" id="ARBA00023015"/>
    </source>
</evidence>
<dbReference type="EMBL" id="DVJK01000077">
    <property type="protein sequence ID" value="HIS66476.1"/>
    <property type="molecule type" value="Genomic_DNA"/>
</dbReference>
<keyword evidence="1" id="KW-0805">Transcription regulation</keyword>
<dbReference type="AlphaFoldDB" id="A0A9D1FD57"/>
<dbReference type="InterPro" id="IPR000524">
    <property type="entry name" value="Tscrpt_reg_HTH_GntR"/>
</dbReference>
<gene>
    <name evidence="5" type="ORF">IAC18_02815</name>
</gene>
<dbReference type="InterPro" id="IPR008920">
    <property type="entry name" value="TF_FadR/GntR_C"/>
</dbReference>
<dbReference type="PRINTS" id="PR00035">
    <property type="entry name" value="HTHGNTR"/>
</dbReference>
<organism evidence="5 6">
    <name type="scientific">Candidatus Scatomorpha merdipullorum</name>
    <dbReference type="NCBI Taxonomy" id="2840927"/>
    <lineage>
        <taxon>Bacteria</taxon>
        <taxon>Bacillati</taxon>
        <taxon>Bacillota</taxon>
        <taxon>Clostridia</taxon>
        <taxon>Eubacteriales</taxon>
        <taxon>Candidatus Scatomorpha</taxon>
    </lineage>
</organism>
<dbReference type="SMART" id="SM00345">
    <property type="entry name" value="HTH_GNTR"/>
    <property type="match status" value="1"/>
</dbReference>
<dbReference type="InterPro" id="IPR036388">
    <property type="entry name" value="WH-like_DNA-bd_sf"/>
</dbReference>
<dbReference type="Gene3D" id="1.20.120.530">
    <property type="entry name" value="GntR ligand-binding domain-like"/>
    <property type="match status" value="1"/>
</dbReference>
<name>A0A9D1FD57_9FIRM</name>
<evidence type="ECO:0000259" key="4">
    <source>
        <dbReference type="PROSITE" id="PS50949"/>
    </source>
</evidence>
<dbReference type="PANTHER" id="PTHR43537">
    <property type="entry name" value="TRANSCRIPTIONAL REGULATOR, GNTR FAMILY"/>
    <property type="match status" value="1"/>
</dbReference>
<dbReference type="Gene3D" id="1.10.10.10">
    <property type="entry name" value="Winged helix-like DNA-binding domain superfamily/Winged helix DNA-binding domain"/>
    <property type="match status" value="1"/>
</dbReference>
<dbReference type="SMART" id="SM00895">
    <property type="entry name" value="FCD"/>
    <property type="match status" value="1"/>
</dbReference>
<reference evidence="5" key="1">
    <citation type="submission" date="2020-10" db="EMBL/GenBank/DDBJ databases">
        <authorList>
            <person name="Gilroy R."/>
        </authorList>
    </citation>
    <scope>NUCLEOTIDE SEQUENCE</scope>
    <source>
        <strain evidence="5">ChiHjej10B9-9673</strain>
    </source>
</reference>
<accession>A0A9D1FD57</accession>
<dbReference type="Pfam" id="PF07729">
    <property type="entry name" value="FCD"/>
    <property type="match status" value="1"/>
</dbReference>
<dbReference type="InterPro" id="IPR011711">
    <property type="entry name" value="GntR_C"/>
</dbReference>
<dbReference type="GO" id="GO:0003700">
    <property type="term" value="F:DNA-binding transcription factor activity"/>
    <property type="evidence" value="ECO:0007669"/>
    <property type="project" value="InterPro"/>
</dbReference>
<keyword evidence="3" id="KW-0804">Transcription</keyword>
<evidence type="ECO:0000256" key="2">
    <source>
        <dbReference type="ARBA" id="ARBA00023125"/>
    </source>
</evidence>
<sequence>MAEQASYLKNLKSESVVQQVINCLTDGIVSGQLKPGDRLPTEPELAARLGVARTSVREATKILAYMGVLESRRSEGTFVSSGFKESMIDPMVYGIILGRGRDFDSLIELRELIEVGIMRLAIRKRNPEQLAEIRRRLDDFEDAAAGRRGEIVEACFLADDAFHAAVSAMCQNDLADKINRVVRVLTYAVRRKTVETMISSGRSREHIDIHWKIYEMLETGDSTNLEALIQHSYFLDIVKD</sequence>
<evidence type="ECO:0000313" key="6">
    <source>
        <dbReference type="Proteomes" id="UP000824001"/>
    </source>
</evidence>
<dbReference type="CDD" id="cd07377">
    <property type="entry name" value="WHTH_GntR"/>
    <property type="match status" value="1"/>
</dbReference>
<proteinExistence type="predicted"/>
<dbReference type="InterPro" id="IPR036390">
    <property type="entry name" value="WH_DNA-bd_sf"/>
</dbReference>
<dbReference type="SUPFAM" id="SSF46785">
    <property type="entry name" value="Winged helix' DNA-binding domain"/>
    <property type="match status" value="1"/>
</dbReference>
<dbReference type="SUPFAM" id="SSF48008">
    <property type="entry name" value="GntR ligand-binding domain-like"/>
    <property type="match status" value="1"/>
</dbReference>
<dbReference type="PROSITE" id="PS50949">
    <property type="entry name" value="HTH_GNTR"/>
    <property type="match status" value="1"/>
</dbReference>
<dbReference type="PANTHER" id="PTHR43537:SF5">
    <property type="entry name" value="UXU OPERON TRANSCRIPTIONAL REGULATOR"/>
    <property type="match status" value="1"/>
</dbReference>
<feature type="domain" description="HTH gntR-type" evidence="4">
    <location>
        <begin position="14"/>
        <end position="82"/>
    </location>
</feature>
<dbReference type="Pfam" id="PF00392">
    <property type="entry name" value="GntR"/>
    <property type="match status" value="1"/>
</dbReference>
<dbReference type="GO" id="GO:0003677">
    <property type="term" value="F:DNA binding"/>
    <property type="evidence" value="ECO:0007669"/>
    <property type="project" value="UniProtKB-KW"/>
</dbReference>
<keyword evidence="2" id="KW-0238">DNA-binding</keyword>
<dbReference type="Proteomes" id="UP000824001">
    <property type="component" value="Unassembled WGS sequence"/>
</dbReference>
<protein>
    <submittedName>
        <fullName evidence="5">FadR family transcriptional regulator</fullName>
    </submittedName>
</protein>
<reference evidence="5" key="2">
    <citation type="journal article" date="2021" name="PeerJ">
        <title>Extensive microbial diversity within the chicken gut microbiome revealed by metagenomics and culture.</title>
        <authorList>
            <person name="Gilroy R."/>
            <person name="Ravi A."/>
            <person name="Getino M."/>
            <person name="Pursley I."/>
            <person name="Horton D.L."/>
            <person name="Alikhan N.F."/>
            <person name="Baker D."/>
            <person name="Gharbi K."/>
            <person name="Hall N."/>
            <person name="Watson M."/>
            <person name="Adriaenssens E.M."/>
            <person name="Foster-Nyarko E."/>
            <person name="Jarju S."/>
            <person name="Secka A."/>
            <person name="Antonio M."/>
            <person name="Oren A."/>
            <person name="Chaudhuri R.R."/>
            <person name="La Ragione R."/>
            <person name="Hildebrand F."/>
            <person name="Pallen M.J."/>
        </authorList>
    </citation>
    <scope>NUCLEOTIDE SEQUENCE</scope>
    <source>
        <strain evidence="5">ChiHjej10B9-9673</strain>
    </source>
</reference>
<evidence type="ECO:0000313" key="5">
    <source>
        <dbReference type="EMBL" id="HIS66476.1"/>
    </source>
</evidence>
<evidence type="ECO:0000256" key="3">
    <source>
        <dbReference type="ARBA" id="ARBA00023163"/>
    </source>
</evidence>